<proteinExistence type="predicted"/>
<dbReference type="PANTHER" id="PTHR38226">
    <property type="entry name" value="(WILD MALAYSIAN BANANA) HYPOTHETICAL PROTEIN"/>
    <property type="match status" value="1"/>
</dbReference>
<dbReference type="EMBL" id="JAAGAX010000005">
    <property type="protein sequence ID" value="KAF2316735.1"/>
    <property type="molecule type" value="Genomic_DNA"/>
</dbReference>
<sequence length="251" mass="28040">MNWSTTCQNGKGSNTKVGERPHQRRPCNFCGRKEETGKHFRLLKLNVCVGLRPTMVLVDELIETLKHFSGSTESLGCAQSSILRSIHGNMIIWYGAWMKKSSENKELLTAALLSMLTSISSMAILIEHGFFDAYAGESRDGSSAAKFSTGDAISINIIVPQSGDVNDLSYANLALFKSHFLKMEGASAGVCLNCQSKPKVASLYVWKSLQFCYSWIINSDHRRTMLPYLERFSLDIKYDIFRVVLLAVTTY</sequence>
<evidence type="ECO:0000313" key="4">
    <source>
        <dbReference type="EMBL" id="KAF2316735.1"/>
    </source>
</evidence>
<gene>
    <name evidence="4" type="ORF">GH714_042076</name>
</gene>
<evidence type="ECO:0000256" key="1">
    <source>
        <dbReference type="SAM" id="MobiDB-lite"/>
    </source>
</evidence>
<protein>
    <recommendedName>
        <fullName evidence="3">DUF7392 domain-containing protein</fullName>
    </recommendedName>
</protein>
<feature type="region of interest" description="Disordered" evidence="1">
    <location>
        <begin position="1"/>
        <end position="23"/>
    </location>
</feature>
<evidence type="ECO:0000313" key="5">
    <source>
        <dbReference type="Proteomes" id="UP000467840"/>
    </source>
</evidence>
<reference evidence="4 5" key="1">
    <citation type="journal article" date="2020" name="Mol. Plant">
        <title>The Chromosome-Based Rubber Tree Genome Provides New Insights into Spurge Genome Evolution and Rubber Biosynthesis.</title>
        <authorList>
            <person name="Liu J."/>
            <person name="Shi C."/>
            <person name="Shi C.C."/>
            <person name="Li W."/>
            <person name="Zhang Q.J."/>
            <person name="Zhang Y."/>
            <person name="Li K."/>
            <person name="Lu H.F."/>
            <person name="Shi C."/>
            <person name="Zhu S.T."/>
            <person name="Xiao Z.Y."/>
            <person name="Nan H."/>
            <person name="Yue Y."/>
            <person name="Zhu X.G."/>
            <person name="Wu Y."/>
            <person name="Hong X.N."/>
            <person name="Fan G.Y."/>
            <person name="Tong Y."/>
            <person name="Zhang D."/>
            <person name="Mao C.L."/>
            <person name="Liu Y.L."/>
            <person name="Hao S.J."/>
            <person name="Liu W.Q."/>
            <person name="Lv M.Q."/>
            <person name="Zhang H.B."/>
            <person name="Liu Y."/>
            <person name="Hu-Tang G.R."/>
            <person name="Wang J.P."/>
            <person name="Wang J.H."/>
            <person name="Sun Y.H."/>
            <person name="Ni S.B."/>
            <person name="Chen W.B."/>
            <person name="Zhang X.C."/>
            <person name="Jiao Y.N."/>
            <person name="Eichler E.E."/>
            <person name="Li G.H."/>
            <person name="Liu X."/>
            <person name="Gao L.Z."/>
        </authorList>
    </citation>
    <scope>NUCLEOTIDE SEQUENCE [LARGE SCALE GENOMIC DNA]</scope>
    <source>
        <strain evidence="5">cv. GT1</strain>
        <tissue evidence="4">Leaf</tissue>
    </source>
</reference>
<dbReference type="InterPro" id="IPR055816">
    <property type="entry name" value="DUF7392"/>
</dbReference>
<keyword evidence="5" id="KW-1185">Reference proteome</keyword>
<comment type="caution">
    <text evidence="4">The sequence shown here is derived from an EMBL/GenBank/DDBJ whole genome shotgun (WGS) entry which is preliminary data.</text>
</comment>
<feature type="transmembrane region" description="Helical" evidence="2">
    <location>
        <begin position="107"/>
        <end position="126"/>
    </location>
</feature>
<feature type="domain" description="DUF7392" evidence="3">
    <location>
        <begin position="129"/>
        <end position="241"/>
    </location>
</feature>
<dbReference type="Proteomes" id="UP000467840">
    <property type="component" value="Chromosome 15"/>
</dbReference>
<keyword evidence="2" id="KW-1133">Transmembrane helix</keyword>
<feature type="compositionally biased region" description="Polar residues" evidence="1">
    <location>
        <begin position="1"/>
        <end position="16"/>
    </location>
</feature>
<keyword evidence="2" id="KW-0812">Transmembrane</keyword>
<evidence type="ECO:0000259" key="3">
    <source>
        <dbReference type="Pfam" id="PF24118"/>
    </source>
</evidence>
<name>A0A6A6MW10_HEVBR</name>
<dbReference type="Pfam" id="PF24118">
    <property type="entry name" value="DUF7392"/>
    <property type="match status" value="1"/>
</dbReference>
<organism evidence="4 5">
    <name type="scientific">Hevea brasiliensis</name>
    <name type="common">Para rubber tree</name>
    <name type="synonym">Siphonia brasiliensis</name>
    <dbReference type="NCBI Taxonomy" id="3981"/>
    <lineage>
        <taxon>Eukaryota</taxon>
        <taxon>Viridiplantae</taxon>
        <taxon>Streptophyta</taxon>
        <taxon>Embryophyta</taxon>
        <taxon>Tracheophyta</taxon>
        <taxon>Spermatophyta</taxon>
        <taxon>Magnoliopsida</taxon>
        <taxon>eudicotyledons</taxon>
        <taxon>Gunneridae</taxon>
        <taxon>Pentapetalae</taxon>
        <taxon>rosids</taxon>
        <taxon>fabids</taxon>
        <taxon>Malpighiales</taxon>
        <taxon>Euphorbiaceae</taxon>
        <taxon>Crotonoideae</taxon>
        <taxon>Micrandreae</taxon>
        <taxon>Hevea</taxon>
    </lineage>
</organism>
<accession>A0A6A6MW10</accession>
<evidence type="ECO:0000256" key="2">
    <source>
        <dbReference type="SAM" id="Phobius"/>
    </source>
</evidence>
<dbReference type="PANTHER" id="PTHR38226:SF3">
    <property type="entry name" value="(WILD MALAYSIAN BANANA) HYPOTHETICAL PROTEIN"/>
    <property type="match status" value="1"/>
</dbReference>
<dbReference type="AlphaFoldDB" id="A0A6A6MW10"/>
<keyword evidence="2" id="KW-0472">Membrane</keyword>